<organism evidence="5">
    <name type="scientific">marine sediment metagenome</name>
    <dbReference type="NCBI Taxonomy" id="412755"/>
    <lineage>
        <taxon>unclassified sequences</taxon>
        <taxon>metagenomes</taxon>
        <taxon>ecological metagenomes</taxon>
    </lineage>
</organism>
<comment type="caution">
    <text evidence="5">The sequence shown here is derived from an EMBL/GenBank/DDBJ whole genome shotgun (WGS) entry which is preliminary data.</text>
</comment>
<keyword evidence="1" id="KW-0436">Ligase</keyword>
<evidence type="ECO:0000256" key="4">
    <source>
        <dbReference type="ARBA" id="ARBA00022993"/>
    </source>
</evidence>
<dbReference type="Gene3D" id="3.40.50.12640">
    <property type="entry name" value="Phosphopantoate/pantothenate synthetase"/>
    <property type="match status" value="1"/>
</dbReference>
<evidence type="ECO:0000256" key="3">
    <source>
        <dbReference type="ARBA" id="ARBA00022840"/>
    </source>
</evidence>
<protein>
    <submittedName>
        <fullName evidence="5">Uncharacterized protein</fullName>
    </submittedName>
</protein>
<reference evidence="5" key="1">
    <citation type="journal article" date="2014" name="Front. Microbiol.">
        <title>High frequency of phylogenetically diverse reductive dehalogenase-homologous genes in deep subseafloor sedimentary metagenomes.</title>
        <authorList>
            <person name="Kawai M."/>
            <person name="Futagami T."/>
            <person name="Toyoda A."/>
            <person name="Takaki Y."/>
            <person name="Nishi S."/>
            <person name="Hori S."/>
            <person name="Arai W."/>
            <person name="Tsubouchi T."/>
            <person name="Morono Y."/>
            <person name="Uchiyama I."/>
            <person name="Ito T."/>
            <person name="Fujiyama A."/>
            <person name="Inagaki F."/>
            <person name="Takami H."/>
        </authorList>
    </citation>
    <scope>NUCLEOTIDE SEQUENCE</scope>
    <source>
        <strain evidence="5">Expedition CK06-06</strain>
    </source>
</reference>
<dbReference type="Pfam" id="PF02006">
    <property type="entry name" value="PPS_PS"/>
    <property type="match status" value="1"/>
</dbReference>
<evidence type="ECO:0000256" key="2">
    <source>
        <dbReference type="ARBA" id="ARBA00022741"/>
    </source>
</evidence>
<dbReference type="AlphaFoldDB" id="X1MK52"/>
<name>X1MK52_9ZZZZ</name>
<sequence length="156" mass="16768">PVISVNGNVAALVPADIIKLAKATNAKIEVNIFHGSVKREVAIARWLRKHGAKEVLGTGKKFSIQINEIHSDRRKVDRRGIAAADVVLVPLEDGDRTEALKKLGKRVIAIDLNPMSRTAQAADITIVDNIVRAMPLLIKNGRALIVSAAGETSQKG</sequence>
<gene>
    <name evidence="5" type="ORF">S06H3_13525</name>
</gene>
<dbReference type="GO" id="GO:0015937">
    <property type="term" value="P:coenzyme A biosynthetic process"/>
    <property type="evidence" value="ECO:0007669"/>
    <property type="project" value="UniProtKB-KW"/>
</dbReference>
<keyword evidence="3" id="KW-0067">ATP-binding</keyword>
<dbReference type="InterPro" id="IPR002855">
    <property type="entry name" value="PPS/PS"/>
</dbReference>
<dbReference type="InterPro" id="IPR038138">
    <property type="entry name" value="PPS/PS_sf"/>
</dbReference>
<dbReference type="GO" id="GO:0016874">
    <property type="term" value="F:ligase activity"/>
    <property type="evidence" value="ECO:0007669"/>
    <property type="project" value="UniProtKB-KW"/>
</dbReference>
<dbReference type="GO" id="GO:0005524">
    <property type="term" value="F:ATP binding"/>
    <property type="evidence" value="ECO:0007669"/>
    <property type="project" value="UniProtKB-KW"/>
</dbReference>
<accession>X1MK52</accession>
<dbReference type="PANTHER" id="PTHR40695">
    <property type="entry name" value="4-PHOSPHOPANTOATE--BETA-ALANINE LIGASE"/>
    <property type="match status" value="1"/>
</dbReference>
<evidence type="ECO:0000313" key="5">
    <source>
        <dbReference type="EMBL" id="GAI15080.1"/>
    </source>
</evidence>
<keyword evidence="2" id="KW-0547">Nucleotide-binding</keyword>
<dbReference type="PANTHER" id="PTHR40695:SF1">
    <property type="entry name" value="4-PHOSPHOPANTOATE--BETA-ALANINE LIGASE"/>
    <property type="match status" value="1"/>
</dbReference>
<keyword evidence="4" id="KW-0173">Coenzyme A biosynthesis</keyword>
<proteinExistence type="predicted"/>
<evidence type="ECO:0000256" key="1">
    <source>
        <dbReference type="ARBA" id="ARBA00022598"/>
    </source>
</evidence>
<dbReference type="EMBL" id="BARV01006607">
    <property type="protein sequence ID" value="GAI15080.1"/>
    <property type="molecule type" value="Genomic_DNA"/>
</dbReference>
<feature type="non-terminal residue" evidence="5">
    <location>
        <position position="1"/>
    </location>
</feature>